<evidence type="ECO:0000313" key="6">
    <source>
        <dbReference type="EMBL" id="MEJ6008586.1"/>
    </source>
</evidence>
<keyword evidence="2 5" id="KW-0812">Transmembrane</keyword>
<keyword evidence="3 5" id="KW-1133">Transmembrane helix</keyword>
<evidence type="ECO:0000256" key="5">
    <source>
        <dbReference type="SAM" id="Phobius"/>
    </source>
</evidence>
<accession>A0ABU8S4R8</accession>
<dbReference type="Proteomes" id="UP001379235">
    <property type="component" value="Unassembled WGS sequence"/>
</dbReference>
<keyword evidence="4 5" id="KW-0472">Membrane</keyword>
<keyword evidence="7" id="KW-1185">Reference proteome</keyword>
<dbReference type="RefSeq" id="WP_339964171.1">
    <property type="nucleotide sequence ID" value="NZ_JBBHJY010000001.1"/>
</dbReference>
<dbReference type="InterPro" id="IPR023352">
    <property type="entry name" value="MAPEG-like_dom_sf"/>
</dbReference>
<dbReference type="SUPFAM" id="SSF161084">
    <property type="entry name" value="MAPEG domain-like"/>
    <property type="match status" value="1"/>
</dbReference>
<evidence type="ECO:0000313" key="7">
    <source>
        <dbReference type="Proteomes" id="UP001379235"/>
    </source>
</evidence>
<dbReference type="Pfam" id="PF01124">
    <property type="entry name" value="MAPEG"/>
    <property type="match status" value="1"/>
</dbReference>
<dbReference type="PANTHER" id="PTHR35814">
    <property type="match status" value="1"/>
</dbReference>
<dbReference type="PANTHER" id="PTHR35814:SF1">
    <property type="entry name" value="GLUTATHIONE S-TRANSFERASE-RELATED"/>
    <property type="match status" value="1"/>
</dbReference>
<gene>
    <name evidence="6" type="ORF">WG900_01485</name>
</gene>
<feature type="transmembrane region" description="Helical" evidence="5">
    <location>
        <begin position="107"/>
        <end position="128"/>
    </location>
</feature>
<proteinExistence type="predicted"/>
<evidence type="ECO:0000256" key="2">
    <source>
        <dbReference type="ARBA" id="ARBA00022692"/>
    </source>
</evidence>
<organism evidence="6 7">
    <name type="scientific">Novosphingobium aquae</name>
    <dbReference type="NCBI Taxonomy" id="3133435"/>
    <lineage>
        <taxon>Bacteria</taxon>
        <taxon>Pseudomonadati</taxon>
        <taxon>Pseudomonadota</taxon>
        <taxon>Alphaproteobacteria</taxon>
        <taxon>Sphingomonadales</taxon>
        <taxon>Sphingomonadaceae</taxon>
        <taxon>Novosphingobium</taxon>
    </lineage>
</organism>
<comment type="subcellular location">
    <subcellularLocation>
        <location evidence="1">Membrane</location>
    </subcellularLocation>
</comment>
<name>A0ABU8S4R8_9SPHN</name>
<protein>
    <submittedName>
        <fullName evidence="6">MAPEG family protein</fullName>
    </submittedName>
</protein>
<dbReference type="Gene3D" id="1.20.120.550">
    <property type="entry name" value="Membrane associated eicosanoid/glutathione metabolism-like domain"/>
    <property type="match status" value="1"/>
</dbReference>
<dbReference type="InterPro" id="IPR001129">
    <property type="entry name" value="Membr-assoc_MAPEG"/>
</dbReference>
<evidence type="ECO:0000256" key="3">
    <source>
        <dbReference type="ARBA" id="ARBA00022989"/>
    </source>
</evidence>
<dbReference type="EMBL" id="JBBHJY010000001">
    <property type="protein sequence ID" value="MEJ6008586.1"/>
    <property type="molecule type" value="Genomic_DNA"/>
</dbReference>
<comment type="caution">
    <text evidence="6">The sequence shown here is derived from an EMBL/GenBank/DDBJ whole genome shotgun (WGS) entry which is preliminary data.</text>
</comment>
<sequence>MIVLLPTTLCLTAAALVVNFWLSMRIGKLRHAHGVSVGDGGNEAILRRMRAQLNFIEQVPLTLLAIALVEAAGKGGAWLAPVGAVFILGRVAHAIGMDGGFKAGRGIGMLTGMVIQLGLVVVSVLIALNKF</sequence>
<feature type="transmembrane region" description="Helical" evidence="5">
    <location>
        <begin position="6"/>
        <end position="22"/>
    </location>
</feature>
<feature type="transmembrane region" description="Helical" evidence="5">
    <location>
        <begin position="78"/>
        <end position="95"/>
    </location>
</feature>
<reference evidence="6 7" key="1">
    <citation type="submission" date="2024-03" db="EMBL/GenBank/DDBJ databases">
        <authorList>
            <person name="Jo J.-H."/>
        </authorList>
    </citation>
    <scope>NUCLEOTIDE SEQUENCE [LARGE SCALE GENOMIC DNA]</scope>
    <source>
        <strain evidence="6 7">AS3R-12</strain>
    </source>
</reference>
<evidence type="ECO:0000256" key="4">
    <source>
        <dbReference type="ARBA" id="ARBA00023136"/>
    </source>
</evidence>
<evidence type="ECO:0000256" key="1">
    <source>
        <dbReference type="ARBA" id="ARBA00004370"/>
    </source>
</evidence>